<dbReference type="AlphaFoldDB" id="A0A9X0AY37"/>
<gene>
    <name evidence="1" type="ORF">OCU04_001407</name>
</gene>
<evidence type="ECO:0000313" key="1">
    <source>
        <dbReference type="EMBL" id="KAJ8071062.1"/>
    </source>
</evidence>
<accession>A0A9X0AY37</accession>
<dbReference type="EMBL" id="JAPEIS010000001">
    <property type="protein sequence ID" value="KAJ8071062.1"/>
    <property type="molecule type" value="Genomic_DNA"/>
</dbReference>
<organism evidence="1 2">
    <name type="scientific">Sclerotinia nivalis</name>
    <dbReference type="NCBI Taxonomy" id="352851"/>
    <lineage>
        <taxon>Eukaryota</taxon>
        <taxon>Fungi</taxon>
        <taxon>Dikarya</taxon>
        <taxon>Ascomycota</taxon>
        <taxon>Pezizomycotina</taxon>
        <taxon>Leotiomycetes</taxon>
        <taxon>Helotiales</taxon>
        <taxon>Sclerotiniaceae</taxon>
        <taxon>Sclerotinia</taxon>
    </lineage>
</organism>
<evidence type="ECO:0000313" key="2">
    <source>
        <dbReference type="Proteomes" id="UP001152300"/>
    </source>
</evidence>
<keyword evidence="2" id="KW-1185">Reference proteome</keyword>
<proteinExistence type="predicted"/>
<sequence length="181" mass="19964">MLLACTELGSIFLSWSASPRYPSQIHTSTPTVGPKHAPFQFLFAFFHCFTPALTPHSKINMQVPILSLPRSAIYDHLEGTIVCAEYFAIQSQSIINTSSSAVFSVHTSASTPFLINKPSNLSNPKLMSPFPALPLPTRMAHLQRVTNSLISADSLSFSDVMRSCMRNDDAIAKFARDPELY</sequence>
<dbReference type="Proteomes" id="UP001152300">
    <property type="component" value="Unassembled WGS sequence"/>
</dbReference>
<protein>
    <submittedName>
        <fullName evidence="1">Uncharacterized protein</fullName>
    </submittedName>
</protein>
<comment type="caution">
    <text evidence="1">The sequence shown here is derived from an EMBL/GenBank/DDBJ whole genome shotgun (WGS) entry which is preliminary data.</text>
</comment>
<name>A0A9X0AY37_9HELO</name>
<reference evidence="1" key="1">
    <citation type="submission" date="2022-11" db="EMBL/GenBank/DDBJ databases">
        <title>Genome Resource of Sclerotinia nivalis Strain SnTB1, a Plant Pathogen Isolated from American Ginseng.</title>
        <authorList>
            <person name="Fan S."/>
        </authorList>
    </citation>
    <scope>NUCLEOTIDE SEQUENCE</scope>
    <source>
        <strain evidence="1">SnTB1</strain>
    </source>
</reference>